<sequence>MEPPMKEQMCDKKNHLEDKPDMKLQFLPEVLLLEILSNLESDVLMRICGLIPSAIPLCFGLKKHFDRVKIHDNAVIIYPSRESRLEATWTPEQAHYILNGCTIRALDYNMDYGGQLNIKGVEDLFIHGARQSIEATHRAAALVQQWRPNTVFHDDANMYQAPSRGFEKNAEGIIGNPPAARYAAYEDVDGQMVEGLYSKGFISYLRNEFSKGKDSRLYQLPVTIQQTMDSQNSAQRLIREYLRADEENKGRDQKEQLDRYRRSYRIAKDNIITSIRRFYQGNAYPLLSNDDADKAPELVESPAELALVCYDIQKEAGKSEDQAIRACRKEKKAVLLRLVCNSSKVCDDKVITYWTIGNS</sequence>
<evidence type="ECO:0008006" key="3">
    <source>
        <dbReference type="Google" id="ProtNLM"/>
    </source>
</evidence>
<gene>
    <name evidence="1" type="ORF">MSPICULIGERA_LOCUS8988</name>
</gene>
<dbReference type="Proteomes" id="UP001177023">
    <property type="component" value="Unassembled WGS sequence"/>
</dbReference>
<dbReference type="EMBL" id="CATQJA010002391">
    <property type="protein sequence ID" value="CAJ0570551.1"/>
    <property type="molecule type" value="Genomic_DNA"/>
</dbReference>
<proteinExistence type="predicted"/>
<organism evidence="1 2">
    <name type="scientific">Mesorhabditis spiculigera</name>
    <dbReference type="NCBI Taxonomy" id="96644"/>
    <lineage>
        <taxon>Eukaryota</taxon>
        <taxon>Metazoa</taxon>
        <taxon>Ecdysozoa</taxon>
        <taxon>Nematoda</taxon>
        <taxon>Chromadorea</taxon>
        <taxon>Rhabditida</taxon>
        <taxon>Rhabditina</taxon>
        <taxon>Rhabditomorpha</taxon>
        <taxon>Rhabditoidea</taxon>
        <taxon>Rhabditidae</taxon>
        <taxon>Mesorhabditinae</taxon>
        <taxon>Mesorhabditis</taxon>
    </lineage>
</organism>
<name>A0AA36FWL9_9BILA</name>
<dbReference type="AlphaFoldDB" id="A0AA36FWL9"/>
<evidence type="ECO:0000313" key="1">
    <source>
        <dbReference type="EMBL" id="CAJ0570551.1"/>
    </source>
</evidence>
<evidence type="ECO:0000313" key="2">
    <source>
        <dbReference type="Proteomes" id="UP001177023"/>
    </source>
</evidence>
<feature type="non-terminal residue" evidence="1">
    <location>
        <position position="359"/>
    </location>
</feature>
<accession>A0AA36FWL9</accession>
<keyword evidence="2" id="KW-1185">Reference proteome</keyword>
<protein>
    <recommendedName>
        <fullName evidence="3">F-box domain-containing protein</fullName>
    </recommendedName>
</protein>
<reference evidence="1" key="1">
    <citation type="submission" date="2023-06" db="EMBL/GenBank/DDBJ databases">
        <authorList>
            <person name="Delattre M."/>
        </authorList>
    </citation>
    <scope>NUCLEOTIDE SEQUENCE</scope>
    <source>
        <strain evidence="1">AF72</strain>
    </source>
</reference>
<comment type="caution">
    <text evidence="1">The sequence shown here is derived from an EMBL/GenBank/DDBJ whole genome shotgun (WGS) entry which is preliminary data.</text>
</comment>